<evidence type="ECO:0000259" key="9">
    <source>
        <dbReference type="Pfam" id="PF26540"/>
    </source>
</evidence>
<dbReference type="Proteomes" id="UP001062443">
    <property type="component" value="Unassembled WGS sequence"/>
</dbReference>
<keyword evidence="6 7" id="KW-0414">Isoprene biosynthesis</keyword>
<dbReference type="Gene3D" id="3.20.20.20">
    <property type="entry name" value="Dihydropteroate synthase-like"/>
    <property type="match status" value="1"/>
</dbReference>
<dbReference type="SUPFAM" id="SSF51412">
    <property type="entry name" value="Inosine monophosphate dehydrogenase (IMPDH)"/>
    <property type="match status" value="1"/>
</dbReference>
<comment type="pathway">
    <text evidence="7">Isoprenoid biosynthesis; isopentenyl diphosphate biosynthesis via DXP pathway; isopentenyl diphosphate from 1-deoxy-D-xylulose 5-phosphate: step 5/6.</text>
</comment>
<name>A0ABQ0QKF7_9PROT</name>
<evidence type="ECO:0000256" key="2">
    <source>
        <dbReference type="ARBA" id="ARBA00022723"/>
    </source>
</evidence>
<dbReference type="EMBL" id="BAQB01000022">
    <property type="protein sequence ID" value="GBR47930.1"/>
    <property type="molecule type" value="Genomic_DNA"/>
</dbReference>
<dbReference type="NCBIfam" id="NF001540">
    <property type="entry name" value="PRK00366.1"/>
    <property type="match status" value="1"/>
</dbReference>
<sequence length="381" mass="41077">MSSYRPYQYIERRKSRQIHVGKVAVGGDAPISVQTMTNTLTSDAQATIEQIRRAELAGVDIVRVSCPDEASTAALKEIVHEVNVPIVADIHFHYKRALEAARNGAACLRINPGNIGSAERVREVVNAAREHNCSIRIGVNAGSLERHLLEKYGEPNPEALVESALEHAKILQDHDFHEFKISVKASDVFMAVAAYQQLADCCDHPLHIGITEAGSKRAGTVKSSIGLGNLLWAGVGDTMRVSLSAAPEEEVLVGWDILKSLGLRHRGVKIISCPSCARQGFNVVETVQTLEDRLQHIKTPLTLSIIGCVVNGPGEALMTDLGVTGGGQGRHMVYSAGKQDHTMPAKDMIEHIVELVENKVAAIEAGKVEATTAKQMDPASA</sequence>
<dbReference type="RefSeq" id="WP_068170821.1">
    <property type="nucleotide sequence ID" value="NZ_BAQB01000022.1"/>
</dbReference>
<evidence type="ECO:0000313" key="11">
    <source>
        <dbReference type="Proteomes" id="UP001062443"/>
    </source>
</evidence>
<dbReference type="PANTHER" id="PTHR30454">
    <property type="entry name" value="4-HYDROXY-3-METHYLBUT-2-EN-1-YL DIPHOSPHATE SYNTHASE"/>
    <property type="match status" value="1"/>
</dbReference>
<feature type="binding site" evidence="7">
    <location>
        <position position="273"/>
    </location>
    <ligand>
        <name>[4Fe-4S] cluster</name>
        <dbReference type="ChEBI" id="CHEBI:49883"/>
    </ligand>
</feature>
<evidence type="ECO:0000256" key="6">
    <source>
        <dbReference type="ARBA" id="ARBA00023229"/>
    </source>
</evidence>
<keyword evidence="4 7" id="KW-0408">Iron</keyword>
<proteinExistence type="inferred from homology"/>
<keyword evidence="5 7" id="KW-0411">Iron-sulfur</keyword>
<dbReference type="Pfam" id="PF04551">
    <property type="entry name" value="GcpE"/>
    <property type="match status" value="1"/>
</dbReference>
<dbReference type="HAMAP" id="MF_00159">
    <property type="entry name" value="IspG"/>
    <property type="match status" value="1"/>
</dbReference>
<keyword evidence="11" id="KW-1185">Reference proteome</keyword>
<feature type="binding site" evidence="7">
    <location>
        <position position="308"/>
    </location>
    <ligand>
        <name>[4Fe-4S] cluster</name>
        <dbReference type="ChEBI" id="CHEBI:49883"/>
    </ligand>
</feature>
<dbReference type="InterPro" id="IPR058578">
    <property type="entry name" value="IspG_TIM"/>
</dbReference>
<organism evidence="10 11">
    <name type="scientific">Neokomagataea tanensis NBRC 106556</name>
    <dbReference type="NCBI Taxonomy" id="1223519"/>
    <lineage>
        <taxon>Bacteria</taxon>
        <taxon>Pseudomonadati</taxon>
        <taxon>Pseudomonadota</taxon>
        <taxon>Alphaproteobacteria</taxon>
        <taxon>Acetobacterales</taxon>
        <taxon>Acetobacteraceae</taxon>
        <taxon>Neokomagataea</taxon>
    </lineage>
</organism>
<feature type="domain" description="IspG C-terminal" evidence="9">
    <location>
        <begin position="269"/>
        <end position="357"/>
    </location>
</feature>
<evidence type="ECO:0000256" key="1">
    <source>
        <dbReference type="ARBA" id="ARBA00022485"/>
    </source>
</evidence>
<dbReference type="InterPro" id="IPR016425">
    <property type="entry name" value="IspG_bac"/>
</dbReference>
<comment type="cofactor">
    <cofactor evidence="7">
        <name>[4Fe-4S] cluster</name>
        <dbReference type="ChEBI" id="CHEBI:49883"/>
    </cofactor>
    <text evidence="7">Binds 1 [4Fe-4S] cluster.</text>
</comment>
<reference evidence="10" key="1">
    <citation type="submission" date="2013-04" db="EMBL/GenBank/DDBJ databases">
        <title>The genome sequencing project of 58 acetic acid bacteria.</title>
        <authorList>
            <person name="Okamoto-Kainuma A."/>
            <person name="Ishikawa M."/>
            <person name="Umino S."/>
            <person name="Koizumi Y."/>
            <person name="Shiwa Y."/>
            <person name="Yoshikawa H."/>
            <person name="Matsutani M."/>
            <person name="Matsushita K."/>
        </authorList>
    </citation>
    <scope>NUCLEOTIDE SEQUENCE</scope>
    <source>
        <strain evidence="10">NBRC 106556</strain>
    </source>
</reference>
<evidence type="ECO:0000259" key="8">
    <source>
        <dbReference type="Pfam" id="PF04551"/>
    </source>
</evidence>
<gene>
    <name evidence="7" type="primary">ispG</name>
    <name evidence="10" type="ORF">AA106556_1626</name>
</gene>
<accession>A0ABQ0QKF7</accession>
<dbReference type="NCBIfam" id="TIGR00612">
    <property type="entry name" value="ispG_gcpE"/>
    <property type="match status" value="1"/>
</dbReference>
<dbReference type="PIRSF" id="PIRSF004640">
    <property type="entry name" value="IspG"/>
    <property type="match status" value="1"/>
</dbReference>
<protein>
    <recommendedName>
        <fullName evidence="7">4-hydroxy-3-methylbut-2-en-1-yl diphosphate synthase (flavodoxin)</fullName>
        <ecNumber evidence="7">1.17.7.3</ecNumber>
    </recommendedName>
    <alternativeName>
        <fullName evidence="7">1-hydroxy-2-methyl-2-(E)-butenyl 4-diphosphate synthase</fullName>
    </alternativeName>
</protein>
<feature type="binding site" evidence="7">
    <location>
        <position position="315"/>
    </location>
    <ligand>
        <name>[4Fe-4S] cluster</name>
        <dbReference type="ChEBI" id="CHEBI:49883"/>
    </ligand>
</feature>
<keyword evidence="3 7" id="KW-0560">Oxidoreductase</keyword>
<evidence type="ECO:0000256" key="3">
    <source>
        <dbReference type="ARBA" id="ARBA00023002"/>
    </source>
</evidence>
<dbReference type="InterPro" id="IPR045854">
    <property type="entry name" value="NO2/SO3_Rdtase_4Fe4S_sf"/>
</dbReference>
<comment type="catalytic activity">
    <reaction evidence="7">
        <text>(2E)-4-hydroxy-3-methylbut-2-enyl diphosphate + oxidized [flavodoxin] + H2O + 2 H(+) = 2-C-methyl-D-erythritol 2,4-cyclic diphosphate + reduced [flavodoxin]</text>
        <dbReference type="Rhea" id="RHEA:43604"/>
        <dbReference type="Rhea" id="RHEA-COMP:10622"/>
        <dbReference type="Rhea" id="RHEA-COMP:10623"/>
        <dbReference type="ChEBI" id="CHEBI:15377"/>
        <dbReference type="ChEBI" id="CHEBI:15378"/>
        <dbReference type="ChEBI" id="CHEBI:57618"/>
        <dbReference type="ChEBI" id="CHEBI:58210"/>
        <dbReference type="ChEBI" id="CHEBI:58483"/>
        <dbReference type="ChEBI" id="CHEBI:128753"/>
        <dbReference type="EC" id="1.17.7.3"/>
    </reaction>
</comment>
<dbReference type="InterPro" id="IPR004588">
    <property type="entry name" value="IspG_bac-typ"/>
</dbReference>
<comment type="caution">
    <text evidence="10">The sequence shown here is derived from an EMBL/GenBank/DDBJ whole genome shotgun (WGS) entry which is preliminary data.</text>
</comment>
<keyword evidence="1 7" id="KW-0004">4Fe-4S</keyword>
<evidence type="ECO:0000256" key="5">
    <source>
        <dbReference type="ARBA" id="ARBA00023014"/>
    </source>
</evidence>
<dbReference type="SUPFAM" id="SSF56014">
    <property type="entry name" value="Nitrite and sulphite reductase 4Fe-4S domain-like"/>
    <property type="match status" value="1"/>
</dbReference>
<comment type="function">
    <text evidence="7">Converts 2C-methyl-D-erythritol 2,4-cyclodiphosphate (ME-2,4cPP) into 1-hydroxy-2-methyl-2-(E)-butenyl 4-diphosphate.</text>
</comment>
<evidence type="ECO:0000256" key="7">
    <source>
        <dbReference type="HAMAP-Rule" id="MF_00159"/>
    </source>
</evidence>
<feature type="binding site" evidence="7">
    <location>
        <position position="276"/>
    </location>
    <ligand>
        <name>[4Fe-4S] cluster</name>
        <dbReference type="ChEBI" id="CHEBI:49883"/>
    </ligand>
</feature>
<feature type="domain" description="IspG TIM-barrel" evidence="8">
    <location>
        <begin position="15"/>
        <end position="255"/>
    </location>
</feature>
<dbReference type="EC" id="1.17.7.3" evidence="7"/>
<comment type="similarity">
    <text evidence="7">Belongs to the IspG family.</text>
</comment>
<dbReference type="InterPro" id="IPR011005">
    <property type="entry name" value="Dihydropteroate_synth-like_sf"/>
</dbReference>
<dbReference type="Pfam" id="PF26540">
    <property type="entry name" value="GcpE_C"/>
    <property type="match status" value="1"/>
</dbReference>
<dbReference type="InterPro" id="IPR058579">
    <property type="entry name" value="IspG_C"/>
</dbReference>
<dbReference type="PANTHER" id="PTHR30454:SF0">
    <property type="entry name" value="4-HYDROXY-3-METHYLBUT-2-EN-1-YL DIPHOSPHATE SYNTHASE (FERREDOXIN), CHLOROPLASTIC"/>
    <property type="match status" value="1"/>
</dbReference>
<dbReference type="Gene3D" id="3.30.413.10">
    <property type="entry name" value="Sulfite Reductase Hemoprotein, domain 1"/>
    <property type="match status" value="1"/>
</dbReference>
<evidence type="ECO:0000256" key="4">
    <source>
        <dbReference type="ARBA" id="ARBA00023004"/>
    </source>
</evidence>
<keyword evidence="2 7" id="KW-0479">Metal-binding</keyword>
<evidence type="ECO:0000313" key="10">
    <source>
        <dbReference type="EMBL" id="GBR47930.1"/>
    </source>
</evidence>